<proteinExistence type="predicted"/>
<keyword evidence="3" id="KW-1133">Transmembrane helix</keyword>
<comment type="caution">
    <text evidence="4">The sequence shown here is derived from an EMBL/GenBank/DDBJ whole genome shotgun (WGS) entry which is preliminary data.</text>
</comment>
<dbReference type="GO" id="GO:0009279">
    <property type="term" value="C:cell outer membrane"/>
    <property type="evidence" value="ECO:0007669"/>
    <property type="project" value="TreeGrafter"/>
</dbReference>
<dbReference type="PANTHER" id="PTHR44858:SF1">
    <property type="entry name" value="UDP-N-ACETYLGLUCOSAMINE--PEPTIDE N-ACETYLGLUCOSAMINYLTRANSFERASE SPINDLY-RELATED"/>
    <property type="match status" value="1"/>
</dbReference>
<dbReference type="STRING" id="394096.DB31_3442"/>
<protein>
    <submittedName>
        <fullName evidence="4">Uncharacterized protein</fullName>
    </submittedName>
</protein>
<keyword evidence="5" id="KW-1185">Reference proteome</keyword>
<keyword evidence="3" id="KW-0472">Membrane</keyword>
<dbReference type="InterPro" id="IPR050498">
    <property type="entry name" value="Ycf3"/>
</dbReference>
<gene>
    <name evidence="4" type="ORF">DB31_3442</name>
</gene>
<sequence>MLRIGAGIVVGGGLLVGVVFWAVYGWVRDSAPSQAAQVFLSEHPIVQADLGEHIRLSGMLQGKFSDQRQTGSARFTLPLSGSLGKGMAEVQLAKDGGLWRVTSGFYQGRDGVRRELVAQEEEGDDSRKQLVHAHRLYKSGKSQEAIAELNALLERFPDDAEALYWRAQIRARLGENDAAREDILRAVALKVDLREAYQLHDSLLAREHRWEEIIHAWTEYLERHPEDDVALLERAGTWHHQGDEARALEDLKRSCELDNAQACALHRRQTGQ</sequence>
<keyword evidence="2" id="KW-0802">TPR repeat</keyword>
<dbReference type="Gene3D" id="1.25.40.10">
    <property type="entry name" value="Tetratricopeptide repeat domain"/>
    <property type="match status" value="2"/>
</dbReference>
<dbReference type="Pfam" id="PF13432">
    <property type="entry name" value="TPR_16"/>
    <property type="match status" value="2"/>
</dbReference>
<evidence type="ECO:0000313" key="5">
    <source>
        <dbReference type="Proteomes" id="UP000028725"/>
    </source>
</evidence>
<dbReference type="Proteomes" id="UP000028725">
    <property type="component" value="Unassembled WGS sequence"/>
</dbReference>
<evidence type="ECO:0000256" key="1">
    <source>
        <dbReference type="ARBA" id="ARBA00022737"/>
    </source>
</evidence>
<organism evidence="4 5">
    <name type="scientific">Hyalangium minutum</name>
    <dbReference type="NCBI Taxonomy" id="394096"/>
    <lineage>
        <taxon>Bacteria</taxon>
        <taxon>Pseudomonadati</taxon>
        <taxon>Myxococcota</taxon>
        <taxon>Myxococcia</taxon>
        <taxon>Myxococcales</taxon>
        <taxon>Cystobacterineae</taxon>
        <taxon>Archangiaceae</taxon>
        <taxon>Hyalangium</taxon>
    </lineage>
</organism>
<keyword evidence="3" id="KW-0812">Transmembrane</keyword>
<name>A0A085WUE9_9BACT</name>
<reference evidence="4 5" key="1">
    <citation type="submission" date="2014-04" db="EMBL/GenBank/DDBJ databases">
        <title>Genome assembly of Hyalangium minutum DSM 14724.</title>
        <authorList>
            <person name="Sharma G."/>
            <person name="Subramanian S."/>
        </authorList>
    </citation>
    <scope>NUCLEOTIDE SEQUENCE [LARGE SCALE GENOMIC DNA]</scope>
    <source>
        <strain evidence="4 5">DSM 14724</strain>
    </source>
</reference>
<accession>A0A085WUE9</accession>
<keyword evidence="1" id="KW-0677">Repeat</keyword>
<dbReference type="GO" id="GO:0046813">
    <property type="term" value="P:receptor-mediated virion attachment to host cell"/>
    <property type="evidence" value="ECO:0007669"/>
    <property type="project" value="TreeGrafter"/>
</dbReference>
<dbReference type="InterPro" id="IPR011990">
    <property type="entry name" value="TPR-like_helical_dom_sf"/>
</dbReference>
<feature type="transmembrane region" description="Helical" evidence="3">
    <location>
        <begin position="7"/>
        <end position="27"/>
    </location>
</feature>
<dbReference type="EMBL" id="JMCB01000002">
    <property type="protein sequence ID" value="KFE71312.1"/>
    <property type="molecule type" value="Genomic_DNA"/>
</dbReference>
<dbReference type="PANTHER" id="PTHR44858">
    <property type="entry name" value="TETRATRICOPEPTIDE REPEAT PROTEIN 6"/>
    <property type="match status" value="1"/>
</dbReference>
<evidence type="ECO:0000256" key="3">
    <source>
        <dbReference type="SAM" id="Phobius"/>
    </source>
</evidence>
<dbReference type="AlphaFoldDB" id="A0A085WUE9"/>
<dbReference type="SUPFAM" id="SSF48452">
    <property type="entry name" value="TPR-like"/>
    <property type="match status" value="1"/>
</dbReference>
<evidence type="ECO:0000256" key="2">
    <source>
        <dbReference type="ARBA" id="ARBA00022803"/>
    </source>
</evidence>
<evidence type="ECO:0000313" key="4">
    <source>
        <dbReference type="EMBL" id="KFE71312.1"/>
    </source>
</evidence>
<dbReference type="RefSeq" id="WP_169787008.1">
    <property type="nucleotide sequence ID" value="NZ_JMCB01000002.1"/>
</dbReference>